<dbReference type="Proteomes" id="UP000236649">
    <property type="component" value="Chromosome 4"/>
</dbReference>
<dbReference type="AlphaFoldDB" id="A0AAN1JKQ4"/>
<evidence type="ECO:0000313" key="1">
    <source>
        <dbReference type="EMBL" id="AUT75853.1"/>
    </source>
</evidence>
<dbReference type="KEGG" id="phs:C2L64_47080"/>
<proteinExistence type="predicted"/>
<evidence type="ECO:0000313" key="2">
    <source>
        <dbReference type="Proteomes" id="UP000236649"/>
    </source>
</evidence>
<name>A0AAN1JKQ4_9BURK</name>
<reference evidence="1 2" key="1">
    <citation type="submission" date="2018-01" db="EMBL/GenBank/DDBJ databases">
        <title>Species boundaries and ecological features among Paraburkholderia terrae DSMZ17804T, P. hospita DSMZ17164T and P. caribensis DSMZ13236T.</title>
        <authorList>
            <person name="Pratama A.A."/>
        </authorList>
    </citation>
    <scope>NUCLEOTIDE SEQUENCE [LARGE SCALE GENOMIC DNA]</scope>
    <source>
        <strain evidence="1 2">DSM 17164</strain>
    </source>
</reference>
<sequence length="59" mass="6501">MSWGSTARPYLAFMIVSRMESRHYINLYLAVFAGARGKHVARGDSAPQYAAAVGQGKRQ</sequence>
<dbReference type="EMBL" id="CP026108">
    <property type="protein sequence ID" value="AUT75853.1"/>
    <property type="molecule type" value="Genomic_DNA"/>
</dbReference>
<gene>
    <name evidence="1" type="ORF">C2L64_47080</name>
</gene>
<protein>
    <submittedName>
        <fullName evidence="1">Uncharacterized protein</fullName>
    </submittedName>
</protein>
<organism evidence="1 2">
    <name type="scientific">Paraburkholderia hospita</name>
    <dbReference type="NCBI Taxonomy" id="169430"/>
    <lineage>
        <taxon>Bacteria</taxon>
        <taxon>Pseudomonadati</taxon>
        <taxon>Pseudomonadota</taxon>
        <taxon>Betaproteobacteria</taxon>
        <taxon>Burkholderiales</taxon>
        <taxon>Burkholderiaceae</taxon>
        <taxon>Paraburkholderia</taxon>
    </lineage>
</organism>
<accession>A0AAN1JKQ4</accession>